<dbReference type="InterPro" id="IPR023631">
    <property type="entry name" value="Amidase_dom"/>
</dbReference>
<dbReference type="PANTHER" id="PTHR42678">
    <property type="entry name" value="AMIDASE"/>
    <property type="match status" value="1"/>
</dbReference>
<dbReference type="Gene3D" id="3.90.1300.10">
    <property type="entry name" value="Amidase signature (AS) domain"/>
    <property type="match status" value="1"/>
</dbReference>
<keyword evidence="1" id="KW-0472">Membrane</keyword>
<accession>A0A418JIQ7</accession>
<name>A0A418JIQ7_STAHY</name>
<dbReference type="EMBL" id="QXVO01000018">
    <property type="protein sequence ID" value="RIO45624.1"/>
    <property type="molecule type" value="Genomic_DNA"/>
</dbReference>
<dbReference type="Proteomes" id="UP000285625">
    <property type="component" value="Unassembled WGS sequence"/>
</dbReference>
<sequence length="510" mass="57697">MKKIFIFTTLIVIIILSILITVYFFFFKQAPLKYAQYNTEKINNDVNKQLKGIDLKSVRSKKHLIFEKSIQELQKAVEQGQLTYTEITAFYLDRIQYIDQREKGLNSIIEINPNAIKLAKEYDKRPNEEHKPLYGLPVTLKDNINTIDMPTSAGTHILRNFYPNRDAKVTSQLKNSDAIILAKTNLSELANFMSFKMPDGYSSKGGQTQNPYGELKISPLGSSSGSAVSITSNIGVASVGSETTGSIISPSYAQSVVGFKPTHERVSNQGVFPLSPSLDTIGPITRNVMDTIVMYNLMNIDSDKKIKVNELPLNALQSAKVGISKKLDDDSAKNIKILLHKLGARTYDVEVNQENINNAEIINNEFKFAVNRFSEENRLPFKTLSQLIDYNQRDKNKRMKYGQYLIEMANKTKKGDNKFVESQIKLAQNRLKEYQRMDNLDFIISYNADEILLPSVAGAPVITIPYNRDDNEEPQSLTLIGFKNEDNNLLKAAYALEQNLPKRKLPNLEK</sequence>
<dbReference type="SUPFAM" id="SSF75304">
    <property type="entry name" value="Amidase signature (AS) enzymes"/>
    <property type="match status" value="1"/>
</dbReference>
<evidence type="ECO:0000259" key="2">
    <source>
        <dbReference type="Pfam" id="PF01425"/>
    </source>
</evidence>
<evidence type="ECO:0000313" key="4">
    <source>
        <dbReference type="Proteomes" id="UP000285625"/>
    </source>
</evidence>
<dbReference type="AlphaFoldDB" id="A0A418JIQ7"/>
<evidence type="ECO:0000256" key="1">
    <source>
        <dbReference type="SAM" id="Phobius"/>
    </source>
</evidence>
<comment type="caution">
    <text evidence="3">The sequence shown here is derived from an EMBL/GenBank/DDBJ whole genome shotgun (WGS) entry which is preliminary data.</text>
</comment>
<keyword evidence="1" id="KW-0812">Transmembrane</keyword>
<protein>
    <submittedName>
        <fullName evidence="3">Amidase</fullName>
    </submittedName>
</protein>
<feature type="domain" description="Amidase" evidence="2">
    <location>
        <begin position="86"/>
        <end position="445"/>
    </location>
</feature>
<reference evidence="3 4" key="1">
    <citation type="journal article" date="2016" name="Front. Microbiol.">
        <title>Comprehensive Phylogenetic Analysis of Bovine Non-aureus Staphylococci Species Based on Whole-Genome Sequencing.</title>
        <authorList>
            <person name="Naushad S."/>
            <person name="Barkema H.W."/>
            <person name="Luby C."/>
            <person name="Condas L.A."/>
            <person name="Nobrega D.B."/>
            <person name="Carson D.A."/>
            <person name="De Buck J."/>
        </authorList>
    </citation>
    <scope>NUCLEOTIDE SEQUENCE [LARGE SCALE GENOMIC DNA]</scope>
    <source>
        <strain evidence="3 4">SNUC 5959</strain>
    </source>
</reference>
<gene>
    <name evidence="3" type="ORF">BUZ57_07060</name>
</gene>
<proteinExistence type="predicted"/>
<evidence type="ECO:0000313" key="3">
    <source>
        <dbReference type="EMBL" id="RIO45624.1"/>
    </source>
</evidence>
<dbReference type="RefSeq" id="WP_119635477.1">
    <property type="nucleotide sequence ID" value="NZ_JAHCNS010000013.1"/>
</dbReference>
<dbReference type="NCBIfam" id="NF005219">
    <property type="entry name" value="PRK06707.1"/>
    <property type="match status" value="1"/>
</dbReference>
<dbReference type="InterPro" id="IPR036928">
    <property type="entry name" value="AS_sf"/>
</dbReference>
<dbReference type="Pfam" id="PF01425">
    <property type="entry name" value="Amidase"/>
    <property type="match status" value="1"/>
</dbReference>
<feature type="transmembrane region" description="Helical" evidence="1">
    <location>
        <begin position="5"/>
        <end position="26"/>
    </location>
</feature>
<organism evidence="3 4">
    <name type="scientific">Staphylococcus hyicus</name>
    <dbReference type="NCBI Taxonomy" id="1284"/>
    <lineage>
        <taxon>Bacteria</taxon>
        <taxon>Bacillati</taxon>
        <taxon>Bacillota</taxon>
        <taxon>Bacilli</taxon>
        <taxon>Bacillales</taxon>
        <taxon>Staphylococcaceae</taxon>
        <taxon>Staphylococcus</taxon>
    </lineage>
</organism>
<dbReference type="PANTHER" id="PTHR42678:SF34">
    <property type="entry name" value="OS04G0183300 PROTEIN"/>
    <property type="match status" value="1"/>
</dbReference>
<keyword evidence="1" id="KW-1133">Transmembrane helix</keyword>